<keyword evidence="4" id="KW-1185">Reference proteome</keyword>
<dbReference type="PANTHER" id="PTHR34068:SF1">
    <property type="entry name" value="UPF0145 PROTEIN YBJQ"/>
    <property type="match status" value="1"/>
</dbReference>
<dbReference type="HAMAP" id="MF_00338">
    <property type="entry name" value="UPF0145"/>
    <property type="match status" value="1"/>
</dbReference>
<gene>
    <name evidence="3" type="ORF">ACFFFR_02455</name>
</gene>
<sequence length="108" mass="11696">MIVTTTPTVEGHFITDYIRVVSGDTIVGINIGKDFMAGISNIFGGRVEGYENEARQARENALAEMVDWAQQLGAHGIVGVDIDYEAMGQGNMLMVVATGTAVRLQRQH</sequence>
<evidence type="ECO:0000313" key="4">
    <source>
        <dbReference type="Proteomes" id="UP001589862"/>
    </source>
</evidence>
<dbReference type="InterPro" id="IPR002765">
    <property type="entry name" value="UPF0145_YbjQ-like"/>
</dbReference>
<protein>
    <recommendedName>
        <fullName evidence="2">UPF0145 protein ACFFFR_02455</fullName>
    </recommendedName>
</protein>
<dbReference type="RefSeq" id="WP_377457942.1">
    <property type="nucleotide sequence ID" value="NZ_JBHLUB010000002.1"/>
</dbReference>
<evidence type="ECO:0000256" key="2">
    <source>
        <dbReference type="HAMAP-Rule" id="MF_00338"/>
    </source>
</evidence>
<dbReference type="Pfam" id="PF01906">
    <property type="entry name" value="YbjQ_1"/>
    <property type="match status" value="1"/>
</dbReference>
<dbReference type="EMBL" id="JBHLUB010000002">
    <property type="protein sequence ID" value="MFC0581252.1"/>
    <property type="molecule type" value="Genomic_DNA"/>
</dbReference>
<comment type="similarity">
    <text evidence="1 2">Belongs to the UPF0145 family.</text>
</comment>
<proteinExistence type="inferred from homology"/>
<dbReference type="Gene3D" id="3.30.110.70">
    <property type="entry name" value="Hypothetical protein apc22750. Chain B"/>
    <property type="match status" value="1"/>
</dbReference>
<dbReference type="InterPro" id="IPR035439">
    <property type="entry name" value="UPF0145_dom_sf"/>
</dbReference>
<evidence type="ECO:0000313" key="3">
    <source>
        <dbReference type="EMBL" id="MFC0581252.1"/>
    </source>
</evidence>
<accession>A0ABV6PA27</accession>
<dbReference type="Proteomes" id="UP001589862">
    <property type="component" value="Unassembled WGS sequence"/>
</dbReference>
<name>A0ABV6PA27_9MICC</name>
<reference evidence="3 4" key="1">
    <citation type="submission" date="2024-09" db="EMBL/GenBank/DDBJ databases">
        <authorList>
            <person name="Sun Q."/>
            <person name="Mori K."/>
        </authorList>
    </citation>
    <scope>NUCLEOTIDE SEQUENCE [LARGE SCALE GENOMIC DNA]</scope>
    <source>
        <strain evidence="3 4">NCAIM B.02604</strain>
    </source>
</reference>
<dbReference type="PANTHER" id="PTHR34068">
    <property type="entry name" value="UPF0145 PROTEIN YBJQ"/>
    <property type="match status" value="1"/>
</dbReference>
<organism evidence="3 4">
    <name type="scientific">Micrococcoides hystricis</name>
    <dbReference type="NCBI Taxonomy" id="1572761"/>
    <lineage>
        <taxon>Bacteria</taxon>
        <taxon>Bacillati</taxon>
        <taxon>Actinomycetota</taxon>
        <taxon>Actinomycetes</taxon>
        <taxon>Micrococcales</taxon>
        <taxon>Micrococcaceae</taxon>
        <taxon>Micrococcoides</taxon>
    </lineage>
</organism>
<dbReference type="SUPFAM" id="SSF117782">
    <property type="entry name" value="YbjQ-like"/>
    <property type="match status" value="1"/>
</dbReference>
<comment type="caution">
    <text evidence="3">The sequence shown here is derived from an EMBL/GenBank/DDBJ whole genome shotgun (WGS) entry which is preliminary data.</text>
</comment>
<evidence type="ECO:0000256" key="1">
    <source>
        <dbReference type="ARBA" id="ARBA00010751"/>
    </source>
</evidence>